<organism evidence="1 2">
    <name type="scientific">Macrosiphum euphorbiae</name>
    <name type="common">potato aphid</name>
    <dbReference type="NCBI Taxonomy" id="13131"/>
    <lineage>
        <taxon>Eukaryota</taxon>
        <taxon>Metazoa</taxon>
        <taxon>Ecdysozoa</taxon>
        <taxon>Arthropoda</taxon>
        <taxon>Hexapoda</taxon>
        <taxon>Insecta</taxon>
        <taxon>Pterygota</taxon>
        <taxon>Neoptera</taxon>
        <taxon>Paraneoptera</taxon>
        <taxon>Hemiptera</taxon>
        <taxon>Sternorrhyncha</taxon>
        <taxon>Aphidomorpha</taxon>
        <taxon>Aphidoidea</taxon>
        <taxon>Aphididae</taxon>
        <taxon>Macrosiphini</taxon>
        <taxon>Macrosiphum</taxon>
    </lineage>
</organism>
<sequence>MIFWGKARIPIREEYHLIKKLKSLYNEWRNLLKHATSKSYNNRKKEELFVSRFDDIFDIAHTDALNIMKIDSDKQFLIAQRTNARPGCMLGIDKKNQELEERMGKKIDGCDKKKKRVYEEMETLGRVVNSGLLFPSSSRDSEEIDKISFEEIIENPTFVQIRGKNNFITDKLSAALGRCKVSDRDAVHILLATAESFGVNTDALIINRTSVKCTRERFRKERMEKIQNDFNPSQKGPCIVHWDGKLLPSLSRKKLVDRLPVIISHKL</sequence>
<keyword evidence="2" id="KW-1185">Reference proteome</keyword>
<evidence type="ECO:0000313" key="2">
    <source>
        <dbReference type="Proteomes" id="UP001160148"/>
    </source>
</evidence>
<name>A0AAV0WKB2_9HEMI</name>
<comment type="caution">
    <text evidence="1">The sequence shown here is derived from an EMBL/GenBank/DDBJ whole genome shotgun (WGS) entry which is preliminary data.</text>
</comment>
<dbReference type="Proteomes" id="UP001160148">
    <property type="component" value="Unassembled WGS sequence"/>
</dbReference>
<reference evidence="1 2" key="1">
    <citation type="submission" date="2023-01" db="EMBL/GenBank/DDBJ databases">
        <authorList>
            <person name="Whitehead M."/>
        </authorList>
    </citation>
    <scope>NUCLEOTIDE SEQUENCE [LARGE SCALE GENOMIC DNA]</scope>
</reference>
<dbReference type="AlphaFoldDB" id="A0AAV0WKB2"/>
<accession>A0AAV0WKB2</accession>
<proteinExistence type="predicted"/>
<protein>
    <submittedName>
        <fullName evidence="1">Uncharacterized protein</fullName>
    </submittedName>
</protein>
<evidence type="ECO:0000313" key="1">
    <source>
        <dbReference type="EMBL" id="CAI6356057.1"/>
    </source>
</evidence>
<gene>
    <name evidence="1" type="ORF">MEUPH1_LOCUS11839</name>
</gene>
<dbReference type="EMBL" id="CARXXK010000002">
    <property type="protein sequence ID" value="CAI6356057.1"/>
    <property type="molecule type" value="Genomic_DNA"/>
</dbReference>